<feature type="transmembrane region" description="Helical" evidence="7">
    <location>
        <begin position="177"/>
        <end position="200"/>
    </location>
</feature>
<dbReference type="AlphaFoldDB" id="A0AAN6DXW8"/>
<feature type="transmembrane region" description="Helical" evidence="7">
    <location>
        <begin position="146"/>
        <end position="165"/>
    </location>
</feature>
<proteinExistence type="predicted"/>
<dbReference type="GO" id="GO:0022857">
    <property type="term" value="F:transmembrane transporter activity"/>
    <property type="evidence" value="ECO:0007669"/>
    <property type="project" value="InterPro"/>
</dbReference>
<dbReference type="PANTHER" id="PTHR43791:SF40">
    <property type="entry name" value="THIAMINE PATHWAY TRANSPORTER THI73"/>
    <property type="match status" value="1"/>
</dbReference>
<dbReference type="Proteomes" id="UP001203852">
    <property type="component" value="Unassembled WGS sequence"/>
</dbReference>
<feature type="transmembrane region" description="Helical" evidence="7">
    <location>
        <begin position="380"/>
        <end position="401"/>
    </location>
</feature>
<sequence>MSAASQSFQHNTNSSYELSQCTNLLKTSKQTSSRSTTPKARKRRPSLPENVDEALLFLKHEPATAGEVTSIDDKKLLRKIDWLLMPLMFSVYYLQYTDKTLLSTASVMGVIEDTHMPANGFSHLAMTFYVSFLVCEPLQSTLIQKFPTAQFLGINVTIWGVVVTMNCVCKGFAPLVVLRVLLGVFESCVAPSLIILTSMWYTRFEQTLRMGIWYQGSSIAPIVSTLASYGFLFYDKKHDHDHFKSWQILFLLFGLLTIAIGILVFFFLPNSPMKSRFSHAEKVAILERVRDNETGIENKHLKWKQVKEVLLDVKTWMMSLIVILTNVPNGAVSSFNDIIISNFGYSDAESLLQSLPGCAVAFFSVWWGTWAAGRYNCRGLVIIALIIPTLLGGALMAWLPANNKSGLLAGINLINTVGSTLPLLYSWVTANYAGHSKKITMNAILLMSFCLGNIIGPETFQDSDAPQYIPAKMTIVITLAIAIVITLGLAAMYHLENKRRDRAGYQEMPEDYQFLDLTDKQTRNFRYLL</sequence>
<evidence type="ECO:0000259" key="8">
    <source>
        <dbReference type="PROSITE" id="PS50850"/>
    </source>
</evidence>
<feature type="transmembrane region" description="Helical" evidence="7">
    <location>
        <begin position="212"/>
        <end position="234"/>
    </location>
</feature>
<dbReference type="InterPro" id="IPR011701">
    <property type="entry name" value="MFS"/>
</dbReference>
<dbReference type="Gene3D" id="1.20.1250.20">
    <property type="entry name" value="MFS general substrate transporter like domains"/>
    <property type="match status" value="2"/>
</dbReference>
<dbReference type="SUPFAM" id="SSF103473">
    <property type="entry name" value="MFS general substrate transporter"/>
    <property type="match status" value="1"/>
</dbReference>
<name>A0AAN6DXW8_9EURO</name>
<feature type="transmembrane region" description="Helical" evidence="7">
    <location>
        <begin position="351"/>
        <end position="368"/>
    </location>
</feature>
<evidence type="ECO:0000256" key="5">
    <source>
        <dbReference type="ARBA" id="ARBA00023136"/>
    </source>
</evidence>
<keyword evidence="2" id="KW-0813">Transport</keyword>
<feature type="compositionally biased region" description="Low complexity" evidence="6">
    <location>
        <begin position="26"/>
        <end position="38"/>
    </location>
</feature>
<feature type="transmembrane region" description="Helical" evidence="7">
    <location>
        <begin position="407"/>
        <end position="427"/>
    </location>
</feature>
<feature type="region of interest" description="Disordered" evidence="6">
    <location>
        <begin position="25"/>
        <end position="47"/>
    </location>
</feature>
<evidence type="ECO:0000313" key="9">
    <source>
        <dbReference type="EMBL" id="KAI1614669.1"/>
    </source>
</evidence>
<feature type="domain" description="Major facilitator superfamily (MFS) profile" evidence="8">
    <location>
        <begin position="84"/>
        <end position="500"/>
    </location>
</feature>
<feature type="transmembrane region" description="Helical" evidence="7">
    <location>
        <begin position="475"/>
        <end position="495"/>
    </location>
</feature>
<accession>A0AAN6DXW8</accession>
<dbReference type="GO" id="GO:0016020">
    <property type="term" value="C:membrane"/>
    <property type="evidence" value="ECO:0007669"/>
    <property type="project" value="UniProtKB-SubCell"/>
</dbReference>
<evidence type="ECO:0000256" key="7">
    <source>
        <dbReference type="SAM" id="Phobius"/>
    </source>
</evidence>
<comment type="subcellular location">
    <subcellularLocation>
        <location evidence="1">Membrane</location>
        <topology evidence="1">Multi-pass membrane protein</topology>
    </subcellularLocation>
</comment>
<keyword evidence="5 7" id="KW-0472">Membrane</keyword>
<keyword evidence="3 7" id="KW-0812">Transmembrane</keyword>
<dbReference type="EMBL" id="MU404353">
    <property type="protein sequence ID" value="KAI1614669.1"/>
    <property type="molecule type" value="Genomic_DNA"/>
</dbReference>
<evidence type="ECO:0000256" key="6">
    <source>
        <dbReference type="SAM" id="MobiDB-lite"/>
    </source>
</evidence>
<protein>
    <submittedName>
        <fullName evidence="9">Major facilitator superfamily domain-containing protein</fullName>
    </submittedName>
</protein>
<dbReference type="InterPro" id="IPR036259">
    <property type="entry name" value="MFS_trans_sf"/>
</dbReference>
<keyword evidence="4 7" id="KW-1133">Transmembrane helix</keyword>
<feature type="region of interest" description="Disordered" evidence="6">
    <location>
        <begin position="1"/>
        <end position="20"/>
    </location>
</feature>
<dbReference type="Pfam" id="PF07690">
    <property type="entry name" value="MFS_1"/>
    <property type="match status" value="1"/>
</dbReference>
<reference evidence="9" key="1">
    <citation type="journal article" date="2022" name="bioRxiv">
        <title>Deciphering the potential niche of two novel black yeast fungi from a biological soil crust based on their genomes, phenotypes, and melanin regulation.</title>
        <authorList>
            <consortium name="DOE Joint Genome Institute"/>
            <person name="Carr E.C."/>
            <person name="Barton Q."/>
            <person name="Grambo S."/>
            <person name="Sullivan M."/>
            <person name="Renfro C.M."/>
            <person name="Kuo A."/>
            <person name="Pangilinan J."/>
            <person name="Lipzen A."/>
            <person name="Keymanesh K."/>
            <person name="Savage E."/>
            <person name="Barry K."/>
            <person name="Grigoriev I.V."/>
            <person name="Riekhof W.R."/>
            <person name="Harris S.S."/>
        </authorList>
    </citation>
    <scope>NUCLEOTIDE SEQUENCE</scope>
    <source>
        <strain evidence="9">JF 03-4F</strain>
    </source>
</reference>
<feature type="transmembrane region" description="Helical" evidence="7">
    <location>
        <begin position="439"/>
        <end position="455"/>
    </location>
</feature>
<comment type="caution">
    <text evidence="9">The sequence shown here is derived from an EMBL/GenBank/DDBJ whole genome shotgun (WGS) entry which is preliminary data.</text>
</comment>
<dbReference type="PROSITE" id="PS50850">
    <property type="entry name" value="MFS"/>
    <property type="match status" value="1"/>
</dbReference>
<keyword evidence="10" id="KW-1185">Reference proteome</keyword>
<evidence type="ECO:0000256" key="2">
    <source>
        <dbReference type="ARBA" id="ARBA00022448"/>
    </source>
</evidence>
<evidence type="ECO:0000256" key="3">
    <source>
        <dbReference type="ARBA" id="ARBA00022692"/>
    </source>
</evidence>
<dbReference type="PANTHER" id="PTHR43791">
    <property type="entry name" value="PERMEASE-RELATED"/>
    <property type="match status" value="1"/>
</dbReference>
<feature type="transmembrane region" description="Helical" evidence="7">
    <location>
        <begin position="246"/>
        <end position="268"/>
    </location>
</feature>
<organism evidence="9 10">
    <name type="scientific">Exophiala viscosa</name>
    <dbReference type="NCBI Taxonomy" id="2486360"/>
    <lineage>
        <taxon>Eukaryota</taxon>
        <taxon>Fungi</taxon>
        <taxon>Dikarya</taxon>
        <taxon>Ascomycota</taxon>
        <taxon>Pezizomycotina</taxon>
        <taxon>Eurotiomycetes</taxon>
        <taxon>Chaetothyriomycetidae</taxon>
        <taxon>Chaetothyriales</taxon>
        <taxon>Herpotrichiellaceae</taxon>
        <taxon>Exophiala</taxon>
    </lineage>
</organism>
<gene>
    <name evidence="9" type="ORF">EDD36DRAFT_487334</name>
</gene>
<evidence type="ECO:0000313" key="10">
    <source>
        <dbReference type="Proteomes" id="UP001203852"/>
    </source>
</evidence>
<evidence type="ECO:0000256" key="1">
    <source>
        <dbReference type="ARBA" id="ARBA00004141"/>
    </source>
</evidence>
<evidence type="ECO:0000256" key="4">
    <source>
        <dbReference type="ARBA" id="ARBA00022989"/>
    </source>
</evidence>
<dbReference type="InterPro" id="IPR020846">
    <property type="entry name" value="MFS_dom"/>
</dbReference>